<dbReference type="AlphaFoldDB" id="A0AAV6UKK6"/>
<dbReference type="EMBL" id="JAFNEN010000366">
    <property type="protein sequence ID" value="KAG8184667.1"/>
    <property type="molecule type" value="Genomic_DNA"/>
</dbReference>
<accession>A0AAV6UKK6</accession>
<reference evidence="1 2" key="1">
    <citation type="journal article" date="2022" name="Nat. Ecol. Evol.">
        <title>A masculinizing supergene underlies an exaggerated male reproductive morph in a spider.</title>
        <authorList>
            <person name="Hendrickx F."/>
            <person name="De Corte Z."/>
            <person name="Sonet G."/>
            <person name="Van Belleghem S.M."/>
            <person name="Kostlbacher S."/>
            <person name="Vangestel C."/>
        </authorList>
    </citation>
    <scope>NUCLEOTIDE SEQUENCE [LARGE SCALE GENOMIC DNA]</scope>
    <source>
        <strain evidence="1">W744_W776</strain>
    </source>
</reference>
<sequence length="94" mass="10329">MHDPLPNPKKPSPSDLITIVDPWMKPTIPGRLTVFGTIDIQAFGGPMKLGQLPPQPLTSQCQNGPSHHLTASLFATSKDFFLLLILTMAIKKWP</sequence>
<protein>
    <submittedName>
        <fullName evidence="1">Uncharacterized protein</fullName>
    </submittedName>
</protein>
<keyword evidence="2" id="KW-1185">Reference proteome</keyword>
<evidence type="ECO:0000313" key="2">
    <source>
        <dbReference type="Proteomes" id="UP000827092"/>
    </source>
</evidence>
<evidence type="ECO:0000313" key="1">
    <source>
        <dbReference type="EMBL" id="KAG8184667.1"/>
    </source>
</evidence>
<gene>
    <name evidence="1" type="ORF">JTE90_012152</name>
</gene>
<name>A0AAV6UKK6_9ARAC</name>
<dbReference type="Proteomes" id="UP000827092">
    <property type="component" value="Unassembled WGS sequence"/>
</dbReference>
<proteinExistence type="predicted"/>
<comment type="caution">
    <text evidence="1">The sequence shown here is derived from an EMBL/GenBank/DDBJ whole genome shotgun (WGS) entry which is preliminary data.</text>
</comment>
<organism evidence="1 2">
    <name type="scientific">Oedothorax gibbosus</name>
    <dbReference type="NCBI Taxonomy" id="931172"/>
    <lineage>
        <taxon>Eukaryota</taxon>
        <taxon>Metazoa</taxon>
        <taxon>Ecdysozoa</taxon>
        <taxon>Arthropoda</taxon>
        <taxon>Chelicerata</taxon>
        <taxon>Arachnida</taxon>
        <taxon>Araneae</taxon>
        <taxon>Araneomorphae</taxon>
        <taxon>Entelegynae</taxon>
        <taxon>Araneoidea</taxon>
        <taxon>Linyphiidae</taxon>
        <taxon>Erigoninae</taxon>
        <taxon>Oedothorax</taxon>
    </lineage>
</organism>